<evidence type="ECO:0000313" key="3">
    <source>
        <dbReference type="Proteomes" id="UP000594001"/>
    </source>
</evidence>
<dbReference type="EMBL" id="CP054719">
    <property type="protein sequence ID" value="QOL19523.1"/>
    <property type="molecule type" value="Genomic_DNA"/>
</dbReference>
<dbReference type="RefSeq" id="WP_350332275.1">
    <property type="nucleotide sequence ID" value="NZ_CP054719.1"/>
</dbReference>
<dbReference type="AlphaFoldDB" id="A0A7L9RSD6"/>
<sequence>MKLLNYLFFVFVWLSTSCTGAFPEIASHADWTEVHNISAIAAHAPESKKGVFLIDADEVLFTTTVADGAPILVRLHDDLEGLFSAIRHTGHSVYILTYNKAAEIRMKLSKVGLDETFFDGILSCEMTGDVMTAKGDLLRRHVAESSKTYDFAVFIDNFPPFVRNVQTVAQELGLPLHAYLCTGYIPLYHEYVYHHLSKLQKGLAQESDTATAPVERIAKSLAKHRIDLDTFLTAYPDAESFIKWAQENELIWPYLTYL</sequence>
<organism evidence="2 3">
    <name type="scientific">Candidatus Bodocaedibacter vickermanii</name>
    <dbReference type="NCBI Taxonomy" id="2741701"/>
    <lineage>
        <taxon>Bacteria</taxon>
        <taxon>Pseudomonadati</taxon>
        <taxon>Pseudomonadota</taxon>
        <taxon>Alphaproteobacteria</taxon>
        <taxon>Holosporales</taxon>
        <taxon>Candidatus Paracaedibacteraceae</taxon>
        <taxon>Candidatus Bodocaedibacter</taxon>
    </lineage>
</organism>
<proteinExistence type="predicted"/>
<evidence type="ECO:0000256" key="1">
    <source>
        <dbReference type="SAM" id="SignalP"/>
    </source>
</evidence>
<dbReference type="InterPro" id="IPR036412">
    <property type="entry name" value="HAD-like_sf"/>
</dbReference>
<gene>
    <name evidence="2" type="ORF">CPBP_00285</name>
</gene>
<dbReference type="PROSITE" id="PS51257">
    <property type="entry name" value="PROKAR_LIPOPROTEIN"/>
    <property type="match status" value="1"/>
</dbReference>
<name>A0A7L9RSD6_9PROT</name>
<keyword evidence="1" id="KW-0732">Signal</keyword>
<feature type="chain" id="PRO_5032267878" evidence="1">
    <location>
        <begin position="22"/>
        <end position="258"/>
    </location>
</feature>
<dbReference type="KEGG" id="pbal:CPBP_00285"/>
<dbReference type="Proteomes" id="UP000594001">
    <property type="component" value="Chromosome"/>
</dbReference>
<keyword evidence="3" id="KW-1185">Reference proteome</keyword>
<protein>
    <submittedName>
        <fullName evidence="2">Uncharacterized protein</fullName>
    </submittedName>
</protein>
<dbReference type="SUPFAM" id="SSF56784">
    <property type="entry name" value="HAD-like"/>
    <property type="match status" value="1"/>
</dbReference>
<reference evidence="2 3" key="1">
    <citation type="submission" date="2020-06" db="EMBL/GenBank/DDBJ databases">
        <title>The endosymbiont of the kinetoplastid Bodo saltans is a Paracaedibacter-like alpha-proteobacterium possessing a putative toxin-antitoxin system.</title>
        <authorList>
            <person name="Midha S."/>
            <person name="Rigden D.J."/>
            <person name="Siozios S."/>
            <person name="Hurst G.D.D."/>
            <person name="Jackson A.P."/>
        </authorList>
    </citation>
    <scope>NUCLEOTIDE SEQUENCE [LARGE SCALE GENOMIC DNA]</scope>
    <source>
        <strain evidence="2">Lake Konstanz</strain>
    </source>
</reference>
<evidence type="ECO:0000313" key="2">
    <source>
        <dbReference type="EMBL" id="QOL19523.1"/>
    </source>
</evidence>
<feature type="signal peptide" evidence="1">
    <location>
        <begin position="1"/>
        <end position="21"/>
    </location>
</feature>
<accession>A0A7L9RSD6</accession>